<keyword evidence="4" id="KW-0862">Zinc</keyword>
<organism evidence="11 12">
    <name type="scientific">Cordyceps confragosa</name>
    <name type="common">Lecanicillium lecanii</name>
    <dbReference type="NCBI Taxonomy" id="2714763"/>
    <lineage>
        <taxon>Eukaryota</taxon>
        <taxon>Fungi</taxon>
        <taxon>Dikarya</taxon>
        <taxon>Ascomycota</taxon>
        <taxon>Pezizomycotina</taxon>
        <taxon>Sordariomycetes</taxon>
        <taxon>Hypocreomycetidae</taxon>
        <taxon>Hypocreales</taxon>
        <taxon>Cordycipitaceae</taxon>
        <taxon>Akanthomyces</taxon>
    </lineage>
</organism>
<dbReference type="InterPro" id="IPR013785">
    <property type="entry name" value="Aldolase_TIM"/>
</dbReference>
<evidence type="ECO:0000256" key="7">
    <source>
        <dbReference type="ARBA" id="ARBA00048342"/>
    </source>
</evidence>
<protein>
    <recommendedName>
        <fullName evidence="3">tRNA-dihydrouridine(47) synthase [NAD(P)(+)]</fullName>
        <ecNumber evidence="2">1.3.1.89</ecNumber>
    </recommendedName>
    <alternativeName>
        <fullName evidence="5">tRNA-dihydrouridine synthase 3</fullName>
    </alternativeName>
</protein>
<sequence>MMDQTQQNDNPIKATNGRPASPIEEPSAKRQRVEEPTSAEAPAEQNSAAQTGGTTQENGAPKKLDDRDNRDKGYAPIKKEYLIDVSELRAQASAPAEEANLDDDAAEGREGGDDRDNGGKRSRKKKAKGQNTERSFGKFDDALPLCNSRAFYPEFSPRDCRFGDRCRMCHDIRKYLAEGRRGDVETFEGKCPVFVKYGWCPSGWKCRFVRSHMDEVEREDGRKELILVDTSGKDHNAKKNGDAEGAESEDARPCVVNIVPMSVKIDMNRKRLDFSEADKYIAWLDSETKTNQKNHHRTKEEQANGEAAEDNRAQYVDPPFKPSEKRRLYFGPETPTLAPLTTQGNMPFRRLCVEMGCQLTYSEMALGMPLLQGVKADWTLMKAHESETQPPAYSGKIP</sequence>
<evidence type="ECO:0000313" key="12">
    <source>
        <dbReference type="Proteomes" id="UP000243081"/>
    </source>
</evidence>
<feature type="compositionally biased region" description="Basic and acidic residues" evidence="10">
    <location>
        <begin position="106"/>
        <end position="119"/>
    </location>
</feature>
<feature type="compositionally biased region" description="Polar residues" evidence="10">
    <location>
        <begin position="44"/>
        <end position="58"/>
    </location>
</feature>
<comment type="caution">
    <text evidence="11">The sequence shown here is derived from an EMBL/GenBank/DDBJ whole genome shotgun (WGS) entry which is preliminary data.</text>
</comment>
<keyword evidence="4" id="KW-0863">Zinc-finger</keyword>
<evidence type="ECO:0000256" key="4">
    <source>
        <dbReference type="ARBA" id="ARBA00022771"/>
    </source>
</evidence>
<reference evidence="11 12" key="1">
    <citation type="submission" date="2016-03" db="EMBL/GenBank/DDBJ databases">
        <title>Fine-scale spatial genetic structure of a fungal parasite of coffee scale insects.</title>
        <authorList>
            <person name="Jackson D."/>
            <person name="Zemenick K.A."/>
            <person name="Malloure B."/>
            <person name="Quandt C.A."/>
            <person name="James T.Y."/>
        </authorList>
    </citation>
    <scope>NUCLEOTIDE SEQUENCE [LARGE SCALE GENOMIC DNA]</scope>
    <source>
        <strain evidence="11 12">UM487</strain>
    </source>
</reference>
<feature type="region of interest" description="Disordered" evidence="10">
    <location>
        <begin position="1"/>
        <end position="135"/>
    </location>
</feature>
<proteinExistence type="inferred from homology"/>
<keyword evidence="4" id="KW-0479">Metal-binding</keyword>
<evidence type="ECO:0000256" key="10">
    <source>
        <dbReference type="SAM" id="MobiDB-lite"/>
    </source>
</evidence>
<dbReference type="AlphaFoldDB" id="A0A179IAM1"/>
<dbReference type="SUPFAM" id="SSF51395">
    <property type="entry name" value="FMN-linked oxidoreductases"/>
    <property type="match status" value="1"/>
</dbReference>
<comment type="catalytic activity">
    <reaction evidence="6">
        <text>5,6-dihydrouridine(47) in tRNA + NAD(+) = uridine(47) in tRNA + NADH + H(+)</text>
        <dbReference type="Rhea" id="RHEA:53364"/>
        <dbReference type="Rhea" id="RHEA-COMP:13539"/>
        <dbReference type="Rhea" id="RHEA-COMP:13540"/>
        <dbReference type="ChEBI" id="CHEBI:15378"/>
        <dbReference type="ChEBI" id="CHEBI:57540"/>
        <dbReference type="ChEBI" id="CHEBI:57945"/>
        <dbReference type="ChEBI" id="CHEBI:65315"/>
        <dbReference type="ChEBI" id="CHEBI:74443"/>
        <dbReference type="EC" id="1.3.1.89"/>
    </reaction>
    <physiologicalReaction direction="right-to-left" evidence="6">
        <dbReference type="Rhea" id="RHEA:53366"/>
    </physiologicalReaction>
</comment>
<name>A0A179IAM1_CORDF</name>
<evidence type="ECO:0000256" key="3">
    <source>
        <dbReference type="ARBA" id="ARBA00022143"/>
    </source>
</evidence>
<evidence type="ECO:0000313" key="11">
    <source>
        <dbReference type="EMBL" id="OAQ99727.1"/>
    </source>
</evidence>
<evidence type="ECO:0000256" key="9">
    <source>
        <dbReference type="ARBA" id="ARBA00049513"/>
    </source>
</evidence>
<dbReference type="EC" id="1.3.1.89" evidence="2"/>
<evidence type="ECO:0000256" key="6">
    <source>
        <dbReference type="ARBA" id="ARBA00048266"/>
    </source>
</evidence>
<dbReference type="Proteomes" id="UP000243081">
    <property type="component" value="Unassembled WGS sequence"/>
</dbReference>
<feature type="non-terminal residue" evidence="11">
    <location>
        <position position="398"/>
    </location>
</feature>
<feature type="compositionally biased region" description="Basic and acidic residues" evidence="10">
    <location>
        <begin position="60"/>
        <end position="82"/>
    </location>
</feature>
<dbReference type="GO" id="GO:0102265">
    <property type="term" value="F:tRNA-dihydrouridine47 synthase activity"/>
    <property type="evidence" value="ECO:0007669"/>
    <property type="project" value="UniProtKB-EC"/>
</dbReference>
<dbReference type="EMBL" id="LUKN01002058">
    <property type="protein sequence ID" value="OAQ99727.1"/>
    <property type="molecule type" value="Genomic_DNA"/>
</dbReference>
<accession>A0A179IAM1</accession>
<comment type="similarity">
    <text evidence="1">Belongs to the Dus family. Dus3 subfamily.</text>
</comment>
<feature type="region of interest" description="Disordered" evidence="10">
    <location>
        <begin position="290"/>
        <end position="343"/>
    </location>
</feature>
<dbReference type="PANTHER" id="PTHR45846:SF1">
    <property type="entry name" value="TRNA-DIHYDROURIDINE(47) SYNTHASE [NAD(P)(+)]-LIKE"/>
    <property type="match status" value="1"/>
</dbReference>
<keyword evidence="12" id="KW-1185">Reference proteome</keyword>
<comment type="catalytic activity">
    <reaction evidence="8">
        <text>a 5,6-dihydrouridine in mRNA + NADP(+) = a uridine in mRNA + NADPH + H(+)</text>
        <dbReference type="Rhea" id="RHEA:69855"/>
        <dbReference type="Rhea" id="RHEA-COMP:14658"/>
        <dbReference type="Rhea" id="RHEA-COMP:17789"/>
        <dbReference type="ChEBI" id="CHEBI:15378"/>
        <dbReference type="ChEBI" id="CHEBI:57783"/>
        <dbReference type="ChEBI" id="CHEBI:58349"/>
        <dbReference type="ChEBI" id="CHEBI:65315"/>
        <dbReference type="ChEBI" id="CHEBI:74443"/>
    </reaction>
    <physiologicalReaction direction="right-to-left" evidence="8">
        <dbReference type="Rhea" id="RHEA:69857"/>
    </physiologicalReaction>
</comment>
<dbReference type="Gene3D" id="3.20.20.70">
    <property type="entry name" value="Aldolase class I"/>
    <property type="match status" value="1"/>
</dbReference>
<gene>
    <name evidence="11" type="ORF">LLEC1_08140</name>
</gene>
<dbReference type="OrthoDB" id="259935at2759"/>
<feature type="compositionally biased region" description="Basic and acidic residues" evidence="10">
    <location>
        <begin position="26"/>
        <end position="35"/>
    </location>
</feature>
<feature type="compositionally biased region" description="Polar residues" evidence="10">
    <location>
        <begin position="1"/>
        <end position="10"/>
    </location>
</feature>
<dbReference type="Pfam" id="PF25585">
    <property type="entry name" value="zf-CCCH_DUS3L"/>
    <property type="match status" value="2"/>
</dbReference>
<comment type="catalytic activity">
    <reaction evidence="9">
        <text>5,6-dihydrouridine(47) in tRNA + NADP(+) = uridine(47) in tRNA + NADPH + H(+)</text>
        <dbReference type="Rhea" id="RHEA:53360"/>
        <dbReference type="Rhea" id="RHEA-COMP:13539"/>
        <dbReference type="Rhea" id="RHEA-COMP:13540"/>
        <dbReference type="ChEBI" id="CHEBI:15378"/>
        <dbReference type="ChEBI" id="CHEBI:57783"/>
        <dbReference type="ChEBI" id="CHEBI:58349"/>
        <dbReference type="ChEBI" id="CHEBI:65315"/>
        <dbReference type="ChEBI" id="CHEBI:74443"/>
        <dbReference type="EC" id="1.3.1.89"/>
    </reaction>
    <physiologicalReaction direction="right-to-left" evidence="9">
        <dbReference type="Rhea" id="RHEA:53362"/>
    </physiologicalReaction>
</comment>
<dbReference type="GO" id="GO:0008270">
    <property type="term" value="F:zinc ion binding"/>
    <property type="evidence" value="ECO:0007669"/>
    <property type="project" value="UniProtKB-KW"/>
</dbReference>
<comment type="catalytic activity">
    <reaction evidence="7">
        <text>a 5,6-dihydrouridine in mRNA + NAD(+) = a uridine in mRNA + NADH + H(+)</text>
        <dbReference type="Rhea" id="RHEA:69851"/>
        <dbReference type="Rhea" id="RHEA-COMP:14658"/>
        <dbReference type="Rhea" id="RHEA-COMP:17789"/>
        <dbReference type="ChEBI" id="CHEBI:15378"/>
        <dbReference type="ChEBI" id="CHEBI:57540"/>
        <dbReference type="ChEBI" id="CHEBI:57945"/>
        <dbReference type="ChEBI" id="CHEBI:65315"/>
        <dbReference type="ChEBI" id="CHEBI:74443"/>
    </reaction>
    <physiologicalReaction direction="right-to-left" evidence="7">
        <dbReference type="Rhea" id="RHEA:69853"/>
    </physiologicalReaction>
</comment>
<evidence type="ECO:0000256" key="1">
    <source>
        <dbReference type="ARBA" id="ARBA00005451"/>
    </source>
</evidence>
<evidence type="ECO:0000256" key="8">
    <source>
        <dbReference type="ARBA" id="ARBA00049447"/>
    </source>
</evidence>
<dbReference type="GO" id="GO:0003723">
    <property type="term" value="F:RNA binding"/>
    <property type="evidence" value="ECO:0007669"/>
    <property type="project" value="TreeGrafter"/>
</dbReference>
<dbReference type="PANTHER" id="PTHR45846">
    <property type="entry name" value="TRNA-DIHYDROURIDINE(47) SYNTHASE [NAD(P)(+)]-LIKE"/>
    <property type="match status" value="1"/>
</dbReference>
<evidence type="ECO:0000256" key="5">
    <source>
        <dbReference type="ARBA" id="ARBA00031322"/>
    </source>
</evidence>
<evidence type="ECO:0000256" key="2">
    <source>
        <dbReference type="ARBA" id="ARBA00012376"/>
    </source>
</evidence>